<accession>A0AA36FZ49</accession>
<dbReference type="AlphaFoldDB" id="A0AA36FZ49"/>
<feature type="non-terminal residue" evidence="1">
    <location>
        <position position="1"/>
    </location>
</feature>
<dbReference type="EMBL" id="CATQJA010002621">
    <property type="protein sequence ID" value="CAJ0573631.1"/>
    <property type="molecule type" value="Genomic_DNA"/>
</dbReference>
<evidence type="ECO:0000313" key="1">
    <source>
        <dbReference type="EMBL" id="CAJ0573631.1"/>
    </source>
</evidence>
<protein>
    <submittedName>
        <fullName evidence="1">Uncharacterized protein</fullName>
    </submittedName>
</protein>
<sequence>MRLHASAACEEEVYAEDWKGHMAATTLAGKPCGALPVLFYEPQRVESLIDVDPTVHPMLDESLLGLSTAQTFSPIRRPFTTIRTSLSNLDTKNRLDENHHDVNPKMSLDESLLDLSTARTFTPIRPSATNRAALFDIDTKIKN</sequence>
<evidence type="ECO:0000313" key="2">
    <source>
        <dbReference type="Proteomes" id="UP001177023"/>
    </source>
</evidence>
<comment type="caution">
    <text evidence="1">The sequence shown here is derived from an EMBL/GenBank/DDBJ whole genome shotgun (WGS) entry which is preliminary data.</text>
</comment>
<name>A0AA36FZ49_9BILA</name>
<proteinExistence type="predicted"/>
<dbReference type="Proteomes" id="UP001177023">
    <property type="component" value="Unassembled WGS sequence"/>
</dbReference>
<reference evidence="1" key="1">
    <citation type="submission" date="2023-06" db="EMBL/GenBank/DDBJ databases">
        <authorList>
            <person name="Delattre M."/>
        </authorList>
    </citation>
    <scope>NUCLEOTIDE SEQUENCE</scope>
    <source>
        <strain evidence="1">AF72</strain>
    </source>
</reference>
<organism evidence="1 2">
    <name type="scientific">Mesorhabditis spiculigera</name>
    <dbReference type="NCBI Taxonomy" id="96644"/>
    <lineage>
        <taxon>Eukaryota</taxon>
        <taxon>Metazoa</taxon>
        <taxon>Ecdysozoa</taxon>
        <taxon>Nematoda</taxon>
        <taxon>Chromadorea</taxon>
        <taxon>Rhabditida</taxon>
        <taxon>Rhabditina</taxon>
        <taxon>Rhabditomorpha</taxon>
        <taxon>Rhabditoidea</taxon>
        <taxon>Rhabditidae</taxon>
        <taxon>Mesorhabditinae</taxon>
        <taxon>Mesorhabditis</taxon>
    </lineage>
</organism>
<keyword evidence="2" id="KW-1185">Reference proteome</keyword>
<gene>
    <name evidence="1" type="ORF">MSPICULIGERA_LOCUS11984</name>
</gene>